<dbReference type="SUPFAM" id="SSF110296">
    <property type="entry name" value="Oligoxyloglucan reducing end-specific cellobiohydrolase"/>
    <property type="match status" value="1"/>
</dbReference>
<dbReference type="Proteomes" id="UP000824076">
    <property type="component" value="Unassembled WGS sequence"/>
</dbReference>
<comment type="caution">
    <text evidence="5">The sequence shown here is derived from an EMBL/GenBank/DDBJ whole genome shotgun (WGS) entry which is preliminary data.</text>
</comment>
<accession>A0A9D1IKD4</accession>
<dbReference type="SUPFAM" id="SSF49265">
    <property type="entry name" value="Fibronectin type III"/>
    <property type="match status" value="1"/>
</dbReference>
<evidence type="ECO:0000256" key="4">
    <source>
        <dbReference type="SAM" id="SignalP"/>
    </source>
</evidence>
<feature type="signal peptide" evidence="4">
    <location>
        <begin position="1"/>
        <end position="24"/>
    </location>
</feature>
<proteinExistence type="inferred from homology"/>
<name>A0A9D1IKD4_9BACT</name>
<feature type="chain" id="PRO_5038648578" evidence="4">
    <location>
        <begin position="25"/>
        <end position="804"/>
    </location>
</feature>
<dbReference type="EMBL" id="DVMS01000132">
    <property type="protein sequence ID" value="HIU38933.1"/>
    <property type="molecule type" value="Genomic_DNA"/>
</dbReference>
<keyword evidence="5" id="KW-0255">Endonuclease</keyword>
<reference evidence="5" key="2">
    <citation type="journal article" date="2021" name="PeerJ">
        <title>Extensive microbial diversity within the chicken gut microbiome revealed by metagenomics and culture.</title>
        <authorList>
            <person name="Gilroy R."/>
            <person name="Ravi A."/>
            <person name="Getino M."/>
            <person name="Pursley I."/>
            <person name="Horton D.L."/>
            <person name="Alikhan N.F."/>
            <person name="Baker D."/>
            <person name="Gharbi K."/>
            <person name="Hall N."/>
            <person name="Watson M."/>
            <person name="Adriaenssens E.M."/>
            <person name="Foster-Nyarko E."/>
            <person name="Jarju S."/>
            <person name="Secka A."/>
            <person name="Antonio M."/>
            <person name="Oren A."/>
            <person name="Chaudhuri R.R."/>
            <person name="La Ragione R."/>
            <person name="Hildebrand F."/>
            <person name="Pallen M.J."/>
        </authorList>
    </citation>
    <scope>NUCLEOTIDE SEQUENCE</scope>
    <source>
        <strain evidence="5">17073</strain>
    </source>
</reference>
<dbReference type="PANTHER" id="PTHR33607:SF2">
    <property type="entry name" value="ENDONUCLEASE-1"/>
    <property type="match status" value="1"/>
</dbReference>
<dbReference type="Gene3D" id="2.60.40.10">
    <property type="entry name" value="Immunoglobulins"/>
    <property type="match status" value="2"/>
</dbReference>
<dbReference type="InterPro" id="IPR007346">
    <property type="entry name" value="Endonuclease-I"/>
</dbReference>
<protein>
    <submittedName>
        <fullName evidence="5">Endonuclease</fullName>
    </submittedName>
</protein>
<keyword evidence="4" id="KW-0732">Signal</keyword>
<comment type="similarity">
    <text evidence="1">Belongs to the EndA/NucM nuclease family.</text>
</comment>
<keyword evidence="2" id="KW-0540">Nuclease</keyword>
<reference evidence="5" key="1">
    <citation type="submission" date="2020-10" db="EMBL/GenBank/DDBJ databases">
        <authorList>
            <person name="Gilroy R."/>
        </authorList>
    </citation>
    <scope>NUCLEOTIDE SEQUENCE</scope>
    <source>
        <strain evidence="5">17073</strain>
    </source>
</reference>
<dbReference type="PANTHER" id="PTHR33607">
    <property type="entry name" value="ENDONUCLEASE-1"/>
    <property type="match status" value="1"/>
</dbReference>
<dbReference type="GO" id="GO:0004519">
    <property type="term" value="F:endonuclease activity"/>
    <property type="evidence" value="ECO:0007669"/>
    <property type="project" value="UniProtKB-KW"/>
</dbReference>
<dbReference type="Gene3D" id="2.60.120.260">
    <property type="entry name" value="Galactose-binding domain-like"/>
    <property type="match status" value="1"/>
</dbReference>
<dbReference type="InterPro" id="IPR036116">
    <property type="entry name" value="FN3_sf"/>
</dbReference>
<organism evidence="5 6">
    <name type="scientific">Candidatus Limisoma intestinavium</name>
    <dbReference type="NCBI Taxonomy" id="2840856"/>
    <lineage>
        <taxon>Bacteria</taxon>
        <taxon>Pseudomonadati</taxon>
        <taxon>Bacteroidota</taxon>
        <taxon>Bacteroidia</taxon>
        <taxon>Bacteroidales</taxon>
        <taxon>Candidatus Limisoma</taxon>
    </lineage>
</organism>
<dbReference type="AlphaFoldDB" id="A0A9D1IKD4"/>
<evidence type="ECO:0000256" key="2">
    <source>
        <dbReference type="ARBA" id="ARBA00022722"/>
    </source>
</evidence>
<gene>
    <name evidence="5" type="ORF">IAD18_04630</name>
</gene>
<sequence length="804" mass="86995">MASIVKKLFSFALLLSLALASLSAQEPQGYYQSAEGLKQKALLQELCDIVGPHTQLSYKEVWSAYYDTDIRPGTSDRIWDMYSSTSDFRVGDDQCGNPHGEGDCYNREHSMPKSWFNDAYPMYSDVFHLYPTDGYVNGRRSNFPFGETDGETYTSNGGTSKVGSCTFSGYSGTVFEPADEYKGDFARTYFYMAACYNDRISSWSSPMLAGNNYPCYTTWAVNLLLKWNEQDPVSQKEIDRNNAIYKIQHNRNPFIDHPELADHIWGDKKNIGWTPGGAVAPDIITPVDGTTVDFGTMAVGRSVSKSIEIKAEGLTSDVTISVTGNGFSASSSRIAASSANNGTTLQLQFTATASGNATGTLTLSSGEASSTVSLKAQAVDGIPALPATNVTSKSFTANWIDIDNDGSNYTLFVYYEDGATLLPSYPVEVAASAQHHDVAGLDYSTTYKYSLKNASGQTSNTVSVLTADIYRAIEIETPDGGLTFSATPNEASQPKTVTVYAENVEEDVIAVKATGGFQISENKTDWTSELNIDTRDAEQFGVALYVRMPAMPAGSHDGILSASTATLESPEIEISGTSVAPVTFFEDFEAETSKPNNYDGIDEYEGNACRWNLVDAGICNRSGDKKNGRQAVCTGKGETGTLTMLDDKQDGAGVFSFHAAPFGDDEEARVELSYSTDGGSRWITLESFSIAASFLSEYSTNVNISGPIRFRLSQTSGERLNIDDIQITAYSSSAVEMTTACTWDAVCRNGHIEITTESAAEIFIYSIDARQVFGATVDGSASVALPDGYYIVVNGNDSRKVIVK</sequence>
<evidence type="ECO:0000256" key="3">
    <source>
        <dbReference type="ARBA" id="ARBA00022801"/>
    </source>
</evidence>
<dbReference type="Pfam" id="PF04231">
    <property type="entry name" value="Endonuclease_1"/>
    <property type="match status" value="1"/>
</dbReference>
<dbReference type="InterPro" id="IPR013783">
    <property type="entry name" value="Ig-like_fold"/>
</dbReference>
<dbReference type="GO" id="GO:0016787">
    <property type="term" value="F:hydrolase activity"/>
    <property type="evidence" value="ECO:0007669"/>
    <property type="project" value="UniProtKB-KW"/>
</dbReference>
<dbReference type="SUPFAM" id="SSF54060">
    <property type="entry name" value="His-Me finger endonucleases"/>
    <property type="match status" value="1"/>
</dbReference>
<evidence type="ECO:0000313" key="5">
    <source>
        <dbReference type="EMBL" id="HIU38933.1"/>
    </source>
</evidence>
<evidence type="ECO:0000256" key="1">
    <source>
        <dbReference type="ARBA" id="ARBA00006429"/>
    </source>
</evidence>
<evidence type="ECO:0000313" key="6">
    <source>
        <dbReference type="Proteomes" id="UP000824076"/>
    </source>
</evidence>
<keyword evidence="3" id="KW-0378">Hydrolase</keyword>
<dbReference type="InterPro" id="IPR044925">
    <property type="entry name" value="His-Me_finger_sf"/>
</dbReference>